<feature type="domain" description="Methyltransferase type 11" evidence="1">
    <location>
        <begin position="8"/>
        <end position="98"/>
    </location>
</feature>
<dbReference type="Pfam" id="PF08241">
    <property type="entry name" value="Methyltransf_11"/>
    <property type="match status" value="1"/>
</dbReference>
<dbReference type="InterPro" id="IPR029063">
    <property type="entry name" value="SAM-dependent_MTases_sf"/>
</dbReference>
<dbReference type="AlphaFoldDB" id="A0A6P1GQN7"/>
<evidence type="ECO:0000313" key="2">
    <source>
        <dbReference type="EMBL" id="QHD70544.1"/>
    </source>
</evidence>
<evidence type="ECO:0000313" key="3">
    <source>
        <dbReference type="Proteomes" id="UP000464086"/>
    </source>
</evidence>
<dbReference type="Gene3D" id="3.40.50.150">
    <property type="entry name" value="Vaccinia Virus protein VP39"/>
    <property type="match status" value="1"/>
</dbReference>
<sequence>MREQEKALDLGCGPKPRNKFHAEEIFGIDIRDDLGANILAADLVTDPIPFPDNHFDFVTAFDFIEHVPRIVYCPQKRAPFVELMNEIYRVLKPGGLFFSSTPTYPHPAAFQDPTHVNIITEKTFPKYFDETTRWAAMYGFKGYFKLHTQKWRDQHLETAMIKLTFPN</sequence>
<dbReference type="EMBL" id="CP047218">
    <property type="protein sequence ID" value="QHD70544.1"/>
    <property type="molecule type" value="Genomic_DNA"/>
</dbReference>
<proteinExistence type="predicted"/>
<reference evidence="2 3" key="1">
    <citation type="submission" date="2019-12" db="EMBL/GenBank/DDBJ databases">
        <title>Functional and genomic insights into the Sphingobium yanoikuyae YC-JY1, a bacterium efficiently degrading bisphenol A.</title>
        <authorList>
            <person name="Jia Y."/>
            <person name="Li X."/>
            <person name="Wang J."/>
            <person name="Eltoukhy A."/>
            <person name="Lamraoui I."/>
            <person name="Yan Y."/>
        </authorList>
    </citation>
    <scope>NUCLEOTIDE SEQUENCE [LARGE SCALE GENOMIC DNA]</scope>
    <source>
        <strain evidence="2 3">YC-JY1</strain>
    </source>
</reference>
<protein>
    <submittedName>
        <fullName evidence="2">Methyltransferase domain-containing protein</fullName>
    </submittedName>
</protein>
<keyword evidence="2" id="KW-0808">Transferase</keyword>
<dbReference type="GO" id="GO:0032259">
    <property type="term" value="P:methylation"/>
    <property type="evidence" value="ECO:0007669"/>
    <property type="project" value="UniProtKB-KW"/>
</dbReference>
<gene>
    <name evidence="2" type="ORF">GS397_23780</name>
</gene>
<name>A0A6P1GQN7_SPHYA</name>
<keyword evidence="2" id="KW-0489">Methyltransferase</keyword>
<organism evidence="2 3">
    <name type="scientific">Sphingobium yanoikuyae</name>
    <name type="common">Sphingomonas yanoikuyae</name>
    <dbReference type="NCBI Taxonomy" id="13690"/>
    <lineage>
        <taxon>Bacteria</taxon>
        <taxon>Pseudomonadati</taxon>
        <taxon>Pseudomonadota</taxon>
        <taxon>Alphaproteobacteria</taxon>
        <taxon>Sphingomonadales</taxon>
        <taxon>Sphingomonadaceae</taxon>
        <taxon>Sphingobium</taxon>
    </lineage>
</organism>
<dbReference type="GO" id="GO:0008757">
    <property type="term" value="F:S-adenosylmethionine-dependent methyltransferase activity"/>
    <property type="evidence" value="ECO:0007669"/>
    <property type="project" value="InterPro"/>
</dbReference>
<dbReference type="InterPro" id="IPR013216">
    <property type="entry name" value="Methyltransf_11"/>
</dbReference>
<dbReference type="Proteomes" id="UP000464086">
    <property type="component" value="Chromosome"/>
</dbReference>
<dbReference type="SUPFAM" id="SSF53335">
    <property type="entry name" value="S-adenosyl-L-methionine-dependent methyltransferases"/>
    <property type="match status" value="1"/>
</dbReference>
<accession>A0A6P1GQN7</accession>
<dbReference type="CDD" id="cd02440">
    <property type="entry name" value="AdoMet_MTases"/>
    <property type="match status" value="1"/>
</dbReference>
<evidence type="ECO:0000259" key="1">
    <source>
        <dbReference type="Pfam" id="PF08241"/>
    </source>
</evidence>
<dbReference type="RefSeq" id="WP_159368128.1">
    <property type="nucleotide sequence ID" value="NZ_CP047218.1"/>
</dbReference>